<evidence type="ECO:0000256" key="3">
    <source>
        <dbReference type="RuleBase" id="RU000363"/>
    </source>
</evidence>
<comment type="similarity">
    <text evidence="1 3">Belongs to the short-chain dehydrogenases/reductases (SDR) family.</text>
</comment>
<dbReference type="PROSITE" id="PS00061">
    <property type="entry name" value="ADH_SHORT"/>
    <property type="match status" value="1"/>
</dbReference>
<dbReference type="PANTHER" id="PTHR42901:SF1">
    <property type="entry name" value="ALCOHOL DEHYDROGENASE"/>
    <property type="match status" value="1"/>
</dbReference>
<reference evidence="4" key="1">
    <citation type="submission" date="2020-07" db="EMBL/GenBank/DDBJ databases">
        <title>Vallitalea pronyensis genome.</title>
        <authorList>
            <person name="Postec A."/>
        </authorList>
    </citation>
    <scope>NUCLEOTIDE SEQUENCE</scope>
    <source>
        <strain evidence="4">FatNI3</strain>
    </source>
</reference>
<sequence>MKNIAIVTGASSGLGREFVRQICRSKVYIFDEIWIIARRKERLKAIAKKYKEHTFRIFTYDLALKEDLEDYKELLEEENPNVKLLVNNAGLGKIGQFDAISLEETMNMVDVNMSALTYLTYVTLKYMKKSSEIIQVASSAAFLPQPQFAVYAATKSYVLSVSRALHHELKPRGIQVMAVCPGPVETEFFKVAANNQVPKSFKKFFFEPAHRVVGRAFMDVRAGKEVSIQGFSMKALQVIGKMIPHRWILSGMNGKSS</sequence>
<dbReference type="PRINTS" id="PR00080">
    <property type="entry name" value="SDRFAMILY"/>
</dbReference>
<dbReference type="PANTHER" id="PTHR42901">
    <property type="entry name" value="ALCOHOL DEHYDROGENASE"/>
    <property type="match status" value="1"/>
</dbReference>
<dbReference type="InterPro" id="IPR036291">
    <property type="entry name" value="NAD(P)-bd_dom_sf"/>
</dbReference>
<dbReference type="InterPro" id="IPR020904">
    <property type="entry name" value="Sc_DH/Rdtase_CS"/>
</dbReference>
<proteinExistence type="inferred from homology"/>
<keyword evidence="2" id="KW-0560">Oxidoreductase</keyword>
<name>A0A8J8SHD8_9FIRM</name>
<dbReference type="Pfam" id="PF00106">
    <property type="entry name" value="adh_short"/>
    <property type="match status" value="1"/>
</dbReference>
<evidence type="ECO:0000313" key="5">
    <source>
        <dbReference type="Proteomes" id="UP000683246"/>
    </source>
</evidence>
<gene>
    <name evidence="4" type="ORF">HZI73_13710</name>
</gene>
<keyword evidence="5" id="KW-1185">Reference proteome</keyword>
<organism evidence="4 5">
    <name type="scientific">Vallitalea pronyensis</name>
    <dbReference type="NCBI Taxonomy" id="1348613"/>
    <lineage>
        <taxon>Bacteria</taxon>
        <taxon>Bacillati</taxon>
        <taxon>Bacillota</taxon>
        <taxon>Clostridia</taxon>
        <taxon>Lachnospirales</taxon>
        <taxon>Vallitaleaceae</taxon>
        <taxon>Vallitalea</taxon>
    </lineage>
</organism>
<dbReference type="RefSeq" id="WP_212693958.1">
    <property type="nucleotide sequence ID" value="NZ_CP058649.1"/>
</dbReference>
<dbReference type="PIRSF" id="PIRSF000126">
    <property type="entry name" value="11-beta-HSD1"/>
    <property type="match status" value="1"/>
</dbReference>
<dbReference type="Gene3D" id="3.40.50.720">
    <property type="entry name" value="NAD(P)-binding Rossmann-like Domain"/>
    <property type="match status" value="1"/>
</dbReference>
<dbReference type="GO" id="GO:0016491">
    <property type="term" value="F:oxidoreductase activity"/>
    <property type="evidence" value="ECO:0007669"/>
    <property type="project" value="UniProtKB-KW"/>
</dbReference>
<dbReference type="Proteomes" id="UP000683246">
    <property type="component" value="Chromosome"/>
</dbReference>
<accession>A0A8J8SHD8</accession>
<evidence type="ECO:0000256" key="2">
    <source>
        <dbReference type="ARBA" id="ARBA00023002"/>
    </source>
</evidence>
<dbReference type="AlphaFoldDB" id="A0A8J8SHD8"/>
<dbReference type="SUPFAM" id="SSF51735">
    <property type="entry name" value="NAD(P)-binding Rossmann-fold domains"/>
    <property type="match status" value="1"/>
</dbReference>
<dbReference type="CDD" id="cd05233">
    <property type="entry name" value="SDR_c"/>
    <property type="match status" value="1"/>
</dbReference>
<dbReference type="PRINTS" id="PR00081">
    <property type="entry name" value="GDHRDH"/>
</dbReference>
<evidence type="ECO:0000256" key="1">
    <source>
        <dbReference type="ARBA" id="ARBA00006484"/>
    </source>
</evidence>
<dbReference type="KEGG" id="vpy:HZI73_13710"/>
<protein>
    <submittedName>
        <fullName evidence="4">SDR family NAD(P)-dependent oxidoreductase</fullName>
    </submittedName>
</protein>
<dbReference type="InterPro" id="IPR002347">
    <property type="entry name" value="SDR_fam"/>
</dbReference>
<evidence type="ECO:0000313" key="4">
    <source>
        <dbReference type="EMBL" id="QUI23278.1"/>
    </source>
</evidence>
<dbReference type="EMBL" id="CP058649">
    <property type="protein sequence ID" value="QUI23278.1"/>
    <property type="molecule type" value="Genomic_DNA"/>
</dbReference>